<dbReference type="EMBL" id="JACEGQ020000015">
    <property type="protein sequence ID" value="KAH8486584.1"/>
    <property type="molecule type" value="Genomic_DNA"/>
</dbReference>
<accession>A0A8T2X1I0</accession>
<name>A0A8T2X1I0_POPDE</name>
<evidence type="ECO:0000313" key="2">
    <source>
        <dbReference type="Proteomes" id="UP000807159"/>
    </source>
</evidence>
<dbReference type="AlphaFoldDB" id="A0A8T2X1I0"/>
<proteinExistence type="predicted"/>
<reference evidence="1" key="1">
    <citation type="journal article" date="2021" name="J. Hered.">
        <title>Genome Assembly of Salicaceae Populus deltoides (Eastern Cottonwood) I-69 Based on Nanopore Sequencing and Hi-C Technologies.</title>
        <authorList>
            <person name="Bai S."/>
            <person name="Wu H."/>
            <person name="Zhang J."/>
            <person name="Pan Z."/>
            <person name="Zhao W."/>
            <person name="Li Z."/>
            <person name="Tong C."/>
        </authorList>
    </citation>
    <scope>NUCLEOTIDE SEQUENCE</scope>
    <source>
        <tissue evidence="1">Leaf</tissue>
    </source>
</reference>
<gene>
    <name evidence="1" type="ORF">H0E87_025552</name>
</gene>
<comment type="caution">
    <text evidence="1">The sequence shown here is derived from an EMBL/GenBank/DDBJ whole genome shotgun (WGS) entry which is preliminary data.</text>
</comment>
<sequence>MATVSGKGRELSGVRSVGKLSCEGANLRAEKGKICGRGCLVGLWGLDYKGSIEGGGLRLGLDLKMRGNGGNDDRKMTGLVSWGAVLCSLVLFWPREGPSFGWQLRGEG</sequence>
<organism evidence="1 2">
    <name type="scientific">Populus deltoides</name>
    <name type="common">Eastern poplar</name>
    <name type="synonym">Eastern cottonwood</name>
    <dbReference type="NCBI Taxonomy" id="3696"/>
    <lineage>
        <taxon>Eukaryota</taxon>
        <taxon>Viridiplantae</taxon>
        <taxon>Streptophyta</taxon>
        <taxon>Embryophyta</taxon>
        <taxon>Tracheophyta</taxon>
        <taxon>Spermatophyta</taxon>
        <taxon>Magnoliopsida</taxon>
        <taxon>eudicotyledons</taxon>
        <taxon>Gunneridae</taxon>
        <taxon>Pentapetalae</taxon>
        <taxon>rosids</taxon>
        <taxon>fabids</taxon>
        <taxon>Malpighiales</taxon>
        <taxon>Salicaceae</taxon>
        <taxon>Saliceae</taxon>
        <taxon>Populus</taxon>
    </lineage>
</organism>
<feature type="non-terminal residue" evidence="1">
    <location>
        <position position="108"/>
    </location>
</feature>
<keyword evidence="2" id="KW-1185">Reference proteome</keyword>
<evidence type="ECO:0000313" key="1">
    <source>
        <dbReference type="EMBL" id="KAH8486584.1"/>
    </source>
</evidence>
<dbReference type="Proteomes" id="UP000807159">
    <property type="component" value="Chromosome 15"/>
</dbReference>
<protein>
    <submittedName>
        <fullName evidence="1">Uncharacterized protein</fullName>
    </submittedName>
</protein>